<organism evidence="2 3">
    <name type="scientific">Novipirellula herctigrandis</name>
    <dbReference type="NCBI Taxonomy" id="2527986"/>
    <lineage>
        <taxon>Bacteria</taxon>
        <taxon>Pseudomonadati</taxon>
        <taxon>Planctomycetota</taxon>
        <taxon>Planctomycetia</taxon>
        <taxon>Pirellulales</taxon>
        <taxon>Pirellulaceae</taxon>
        <taxon>Novipirellula</taxon>
    </lineage>
</organism>
<accession>A0A5C5YXE0</accession>
<reference evidence="2 3" key="1">
    <citation type="submission" date="2019-02" db="EMBL/GenBank/DDBJ databases">
        <title>Deep-cultivation of Planctomycetes and their phenomic and genomic characterization uncovers novel biology.</title>
        <authorList>
            <person name="Wiegand S."/>
            <person name="Jogler M."/>
            <person name="Boedeker C."/>
            <person name="Pinto D."/>
            <person name="Vollmers J."/>
            <person name="Rivas-Marin E."/>
            <person name="Kohn T."/>
            <person name="Peeters S.H."/>
            <person name="Heuer A."/>
            <person name="Rast P."/>
            <person name="Oberbeckmann S."/>
            <person name="Bunk B."/>
            <person name="Jeske O."/>
            <person name="Meyerdierks A."/>
            <person name="Storesund J.E."/>
            <person name="Kallscheuer N."/>
            <person name="Luecker S."/>
            <person name="Lage O.M."/>
            <person name="Pohl T."/>
            <person name="Merkel B.J."/>
            <person name="Hornburger P."/>
            <person name="Mueller R.-W."/>
            <person name="Bruemmer F."/>
            <person name="Labrenz M."/>
            <person name="Spormann A.M."/>
            <person name="Op Den Camp H."/>
            <person name="Overmann J."/>
            <person name="Amann R."/>
            <person name="Jetten M.S.M."/>
            <person name="Mascher T."/>
            <person name="Medema M.H."/>
            <person name="Devos D.P."/>
            <person name="Kaster A.-K."/>
            <person name="Ovreas L."/>
            <person name="Rohde M."/>
            <person name="Galperin M.Y."/>
            <person name="Jogler C."/>
        </authorList>
    </citation>
    <scope>NUCLEOTIDE SEQUENCE [LARGE SCALE GENOMIC DNA]</scope>
    <source>
        <strain evidence="2 3">CA13</strain>
    </source>
</reference>
<evidence type="ECO:0000313" key="3">
    <source>
        <dbReference type="Proteomes" id="UP000315010"/>
    </source>
</evidence>
<keyword evidence="3" id="KW-1185">Reference proteome</keyword>
<feature type="transmembrane region" description="Helical" evidence="1">
    <location>
        <begin position="342"/>
        <end position="361"/>
    </location>
</feature>
<dbReference type="OrthoDB" id="290652at2"/>
<evidence type="ECO:0000313" key="2">
    <source>
        <dbReference type="EMBL" id="TWT79227.1"/>
    </source>
</evidence>
<dbReference type="Proteomes" id="UP000315010">
    <property type="component" value="Unassembled WGS sequence"/>
</dbReference>
<dbReference type="EMBL" id="SJPJ01000001">
    <property type="protein sequence ID" value="TWT79227.1"/>
    <property type="molecule type" value="Genomic_DNA"/>
</dbReference>
<evidence type="ECO:0000256" key="1">
    <source>
        <dbReference type="SAM" id="Phobius"/>
    </source>
</evidence>
<keyword evidence="1" id="KW-0812">Transmembrane</keyword>
<keyword evidence="1" id="KW-1133">Transmembrane helix</keyword>
<dbReference type="RefSeq" id="WP_146394497.1">
    <property type="nucleotide sequence ID" value="NZ_SJPJ01000001.1"/>
</dbReference>
<name>A0A5C5YXE0_9BACT</name>
<evidence type="ECO:0008006" key="4">
    <source>
        <dbReference type="Google" id="ProtNLM"/>
    </source>
</evidence>
<dbReference type="AlphaFoldDB" id="A0A5C5YXE0"/>
<sequence length="509" mass="56741">MSRRLSKQNKPIERTKLFGLWIENRMLQVAIATPINSDRYRLEIDYCECPFESGWLDSKSLDAFSDAIESLVEKHGMRRGTVAVSLDGDFCVSRIALGNRDAVEREVQSLDSRVPRYLQLGPGVKVTGQVRQRVDDETDYAITSVVNQSLIGLVYGTFRAHDVELAYVEPSLVSISRLIGQSKACSEHPVLIADGTGLTWDVGIVFDGRLILDYRPAAAASETEFHAALDGHISRLHRFCNRYLGIKAGQLDKMLICGSEARVNQTIALFQQSGAIKSEALRVPRLDSLYEIDEDRRHSHSVPAVASVLPLMLDIQADQVPDLLTAVRREPDQPLWMQSLRVGWPAIAALVLCLFGFGILTRQRSHVTEMKSGEGQVQATVTATQSRMHRLAGQRERINYLHSIAWHCQESDWGGRLKQITQSLPDTARLNEFRVEDGRSIRIDGSVFEERLVYDILAQLEQLPGVAEVALHNTTPDTNSDTTRFVIRLTMVGPGVQGQVEDAGANDNE</sequence>
<comment type="caution">
    <text evidence="2">The sequence shown here is derived from an EMBL/GenBank/DDBJ whole genome shotgun (WGS) entry which is preliminary data.</text>
</comment>
<proteinExistence type="predicted"/>
<protein>
    <recommendedName>
        <fullName evidence="4">Competence protein A</fullName>
    </recommendedName>
</protein>
<gene>
    <name evidence="2" type="ORF">CA13_06250</name>
</gene>
<keyword evidence="1" id="KW-0472">Membrane</keyword>